<dbReference type="Gene3D" id="1.20.140.10">
    <property type="entry name" value="Butyryl-CoA Dehydrogenase, subunit A, domain 3"/>
    <property type="match status" value="1"/>
</dbReference>
<evidence type="ECO:0000256" key="4">
    <source>
        <dbReference type="ARBA" id="ARBA00022827"/>
    </source>
</evidence>
<evidence type="ECO:0008006" key="11">
    <source>
        <dbReference type="Google" id="ProtNLM"/>
    </source>
</evidence>
<dbReference type="STRING" id="1136497.SAMN04489752_0196"/>
<evidence type="ECO:0000313" key="10">
    <source>
        <dbReference type="Proteomes" id="UP000199597"/>
    </source>
</evidence>
<evidence type="ECO:0000256" key="3">
    <source>
        <dbReference type="ARBA" id="ARBA00022630"/>
    </source>
</evidence>
<accession>A0A1H1LQF3</accession>
<dbReference type="GO" id="GO:0003995">
    <property type="term" value="F:acyl-CoA dehydrogenase activity"/>
    <property type="evidence" value="ECO:0007669"/>
    <property type="project" value="InterPro"/>
</dbReference>
<dbReference type="SUPFAM" id="SSF47203">
    <property type="entry name" value="Acyl-CoA dehydrogenase C-terminal domain-like"/>
    <property type="match status" value="1"/>
</dbReference>
<dbReference type="InterPro" id="IPR036250">
    <property type="entry name" value="AcylCo_DH-like_C"/>
</dbReference>
<organism evidence="9 10">
    <name type="scientific">Brevibacterium siliguriense</name>
    <dbReference type="NCBI Taxonomy" id="1136497"/>
    <lineage>
        <taxon>Bacteria</taxon>
        <taxon>Bacillati</taxon>
        <taxon>Actinomycetota</taxon>
        <taxon>Actinomycetes</taxon>
        <taxon>Micrococcales</taxon>
        <taxon>Brevibacteriaceae</taxon>
        <taxon>Brevibacterium</taxon>
    </lineage>
</organism>
<dbReference type="Gene3D" id="2.40.110.20">
    <property type="match status" value="1"/>
</dbReference>
<sequence length="607" mass="65354">MRETASSPDTTMTPVPDSYGIDRFADDRSLDDLLPLYLDEKLLAHLRPVFEDLGPRLGGELDDLAHDADVNPPVLQHRTRNGADAQSIKIHPAYRRLQEVAFGELGLAAMSHRPGVLGWDEPMPPIVKYLLVYLFTQAEFGLLCPVNMTDSLTRTLRKYGSPELVDRFIGGLTSTDLDTLTQGAMFMTEQDAGSDVGRATTTAVDNGDGTWALTGEKWFCSNADAELAMVLARPEGAQTGIKGIGLFLLPRTLEDGSPNSMRIVRLKDKLGTRSMPSGEMSLQGATAYLVGDIGRGFVQMADMVNSSRLSNAVRAAGLMRRAFGESKFICRNREAFGSTLSKLPLQRRQLAKIMTTTEQALSISLHTADVFARADAGDAEAASVLRILTPLIKFRATRDARKVTADAMEIRGGVGYIEEYGDARVFRDSQLGSIWEGTSNIVALDVIRAAHRAGTLGPLFRHLETLIAEAADLPAAFRSQIQSLSSTLLHALESTPEGVEQARVRQLATATYNLVCATIMASEGARIGSGRGDWSRIVIAALVLRHKLMPQNPLVPVVDDDSVLDALIDGVGMGREDAFAAVEDILGEGGAAQSAEDGTARSGGSGQ</sequence>
<evidence type="ECO:0000256" key="5">
    <source>
        <dbReference type="RuleBase" id="RU362125"/>
    </source>
</evidence>
<dbReference type="SUPFAM" id="SSF56645">
    <property type="entry name" value="Acyl-CoA dehydrogenase NM domain-like"/>
    <property type="match status" value="1"/>
</dbReference>
<dbReference type="Pfam" id="PF00441">
    <property type="entry name" value="Acyl-CoA_dh_1"/>
    <property type="match status" value="1"/>
</dbReference>
<proteinExistence type="inferred from homology"/>
<feature type="domain" description="Adaptive response protein AidB N-terminal" evidence="8">
    <location>
        <begin position="16"/>
        <end position="178"/>
    </location>
</feature>
<name>A0A1H1LQF3_9MICO</name>
<dbReference type="InterPro" id="IPR052904">
    <property type="entry name" value="Acyl-CoA_dehydrogenase-like"/>
</dbReference>
<comment type="cofactor">
    <cofactor evidence="1 5">
        <name>FAD</name>
        <dbReference type="ChEBI" id="CHEBI:57692"/>
    </cofactor>
</comment>
<dbReference type="InterPro" id="IPR006091">
    <property type="entry name" value="Acyl-CoA_Oxase/DH_mid-dom"/>
</dbReference>
<reference evidence="10" key="1">
    <citation type="submission" date="2016-10" db="EMBL/GenBank/DDBJ databases">
        <authorList>
            <person name="Varghese N."/>
            <person name="Submissions S."/>
        </authorList>
    </citation>
    <scope>NUCLEOTIDE SEQUENCE [LARGE SCALE GENOMIC DNA]</scope>
    <source>
        <strain evidence="10">DSM 23676</strain>
    </source>
</reference>
<protein>
    <recommendedName>
        <fullName evidence="11">Acyl-CoA dehydrogenase</fullName>
    </recommendedName>
</protein>
<dbReference type="Proteomes" id="UP000199597">
    <property type="component" value="Chromosome I"/>
</dbReference>
<keyword evidence="5" id="KW-0560">Oxidoreductase</keyword>
<dbReference type="InterPro" id="IPR009100">
    <property type="entry name" value="AcylCoA_DH/oxidase_NM_dom_sf"/>
</dbReference>
<keyword evidence="4 5" id="KW-0274">FAD</keyword>
<dbReference type="PROSITE" id="PS00073">
    <property type="entry name" value="ACYL_COA_DH_2"/>
    <property type="match status" value="1"/>
</dbReference>
<dbReference type="InterPro" id="IPR009075">
    <property type="entry name" value="AcylCo_DH/oxidase_C"/>
</dbReference>
<dbReference type="PANTHER" id="PTHR42707">
    <property type="entry name" value="ACYL-COA DEHYDROGENASE"/>
    <property type="match status" value="1"/>
</dbReference>
<evidence type="ECO:0000256" key="2">
    <source>
        <dbReference type="ARBA" id="ARBA00009347"/>
    </source>
</evidence>
<dbReference type="AlphaFoldDB" id="A0A1H1LQF3"/>
<gene>
    <name evidence="9" type="ORF">SAMN04489752_0196</name>
</gene>
<dbReference type="InterPro" id="IPR006089">
    <property type="entry name" value="Acyl-CoA_DH_CS"/>
</dbReference>
<evidence type="ECO:0000259" key="7">
    <source>
        <dbReference type="Pfam" id="PF02770"/>
    </source>
</evidence>
<dbReference type="Pfam" id="PF18158">
    <property type="entry name" value="AidB_N"/>
    <property type="match status" value="1"/>
</dbReference>
<dbReference type="RefSeq" id="WP_231939517.1">
    <property type="nucleotide sequence ID" value="NZ_LT629766.1"/>
</dbReference>
<evidence type="ECO:0000256" key="1">
    <source>
        <dbReference type="ARBA" id="ARBA00001974"/>
    </source>
</evidence>
<evidence type="ECO:0000259" key="8">
    <source>
        <dbReference type="Pfam" id="PF18158"/>
    </source>
</evidence>
<keyword evidence="10" id="KW-1185">Reference proteome</keyword>
<dbReference type="PANTHER" id="PTHR42707:SF2">
    <property type="entry name" value="ACD11 DEHYDROGENASE"/>
    <property type="match status" value="1"/>
</dbReference>
<dbReference type="Pfam" id="PF02770">
    <property type="entry name" value="Acyl-CoA_dh_M"/>
    <property type="match status" value="1"/>
</dbReference>
<keyword evidence="3 5" id="KW-0285">Flavoprotein</keyword>
<comment type="similarity">
    <text evidence="2 5">Belongs to the acyl-CoA dehydrogenase family.</text>
</comment>
<dbReference type="EMBL" id="LT629766">
    <property type="protein sequence ID" value="SDR76617.1"/>
    <property type="molecule type" value="Genomic_DNA"/>
</dbReference>
<dbReference type="Gene3D" id="6.10.250.600">
    <property type="match status" value="1"/>
</dbReference>
<feature type="domain" description="Acyl-CoA oxidase/dehydrogenase middle" evidence="7">
    <location>
        <begin position="184"/>
        <end position="283"/>
    </location>
</feature>
<evidence type="ECO:0000313" key="9">
    <source>
        <dbReference type="EMBL" id="SDR76617.1"/>
    </source>
</evidence>
<dbReference type="InterPro" id="IPR041504">
    <property type="entry name" value="AidB_N"/>
</dbReference>
<feature type="domain" description="Acyl-CoA dehydrogenase/oxidase C-terminal" evidence="6">
    <location>
        <begin position="294"/>
        <end position="449"/>
    </location>
</feature>
<evidence type="ECO:0000259" key="6">
    <source>
        <dbReference type="Pfam" id="PF00441"/>
    </source>
</evidence>